<feature type="non-terminal residue" evidence="1">
    <location>
        <position position="1"/>
    </location>
</feature>
<sequence length="69" mass="7521">SPETGRVDRFKAGAIVPDAGTSLLVDYGLPQSGIGEHLAGHAVYTRKKWLLFHAEEVARRLYDAELKAA</sequence>
<proteinExistence type="predicted"/>
<dbReference type="EMBL" id="LAZR01063222">
    <property type="protein sequence ID" value="KKK59925.1"/>
    <property type="molecule type" value="Genomic_DNA"/>
</dbReference>
<evidence type="ECO:0000313" key="1">
    <source>
        <dbReference type="EMBL" id="KKK59925.1"/>
    </source>
</evidence>
<comment type="caution">
    <text evidence="1">The sequence shown here is derived from an EMBL/GenBank/DDBJ whole genome shotgun (WGS) entry which is preliminary data.</text>
</comment>
<name>A0A0F8XG38_9ZZZZ</name>
<accession>A0A0F8XG38</accession>
<organism evidence="1">
    <name type="scientific">marine sediment metagenome</name>
    <dbReference type="NCBI Taxonomy" id="412755"/>
    <lineage>
        <taxon>unclassified sequences</taxon>
        <taxon>metagenomes</taxon>
        <taxon>ecological metagenomes</taxon>
    </lineage>
</organism>
<dbReference type="AlphaFoldDB" id="A0A0F8XG38"/>
<protein>
    <submittedName>
        <fullName evidence="1">Uncharacterized protein</fullName>
    </submittedName>
</protein>
<gene>
    <name evidence="1" type="ORF">LCGC14_3029480</name>
</gene>
<reference evidence="1" key="1">
    <citation type="journal article" date="2015" name="Nature">
        <title>Complex archaea that bridge the gap between prokaryotes and eukaryotes.</title>
        <authorList>
            <person name="Spang A."/>
            <person name="Saw J.H."/>
            <person name="Jorgensen S.L."/>
            <person name="Zaremba-Niedzwiedzka K."/>
            <person name="Martijn J."/>
            <person name="Lind A.E."/>
            <person name="van Eijk R."/>
            <person name="Schleper C."/>
            <person name="Guy L."/>
            <person name="Ettema T.J."/>
        </authorList>
    </citation>
    <scope>NUCLEOTIDE SEQUENCE</scope>
</reference>